<gene>
    <name evidence="1" type="ORF">SAMN05216505_10633</name>
</gene>
<keyword evidence="2" id="KW-1185">Reference proteome</keyword>
<name>A0A1G6T694_9ACTN</name>
<dbReference type="EMBL" id="FMZK01000006">
    <property type="protein sequence ID" value="SDD23905.1"/>
    <property type="molecule type" value="Genomic_DNA"/>
</dbReference>
<dbReference type="RefSeq" id="WP_240503188.1">
    <property type="nucleotide sequence ID" value="NZ_FMZK01000006.1"/>
</dbReference>
<protein>
    <submittedName>
        <fullName evidence="1">Uncharacterized protein</fullName>
    </submittedName>
</protein>
<dbReference type="AlphaFoldDB" id="A0A1G6T694"/>
<evidence type="ECO:0000313" key="2">
    <source>
        <dbReference type="Proteomes" id="UP000182100"/>
    </source>
</evidence>
<reference evidence="2" key="1">
    <citation type="submission" date="2016-10" db="EMBL/GenBank/DDBJ databases">
        <authorList>
            <person name="Varghese N."/>
            <person name="Submissions S."/>
        </authorList>
    </citation>
    <scope>NUCLEOTIDE SEQUENCE [LARGE SCALE GENOMIC DNA]</scope>
    <source>
        <strain evidence="2">CGMCC 4.3504</strain>
    </source>
</reference>
<accession>A0A1G6T694</accession>
<organism evidence="1 2">
    <name type="scientific">Streptomyces prasinopilosus</name>
    <dbReference type="NCBI Taxonomy" id="67344"/>
    <lineage>
        <taxon>Bacteria</taxon>
        <taxon>Bacillati</taxon>
        <taxon>Actinomycetota</taxon>
        <taxon>Actinomycetes</taxon>
        <taxon>Kitasatosporales</taxon>
        <taxon>Streptomycetaceae</taxon>
        <taxon>Streptomyces</taxon>
    </lineage>
</organism>
<dbReference type="Proteomes" id="UP000182100">
    <property type="component" value="Unassembled WGS sequence"/>
</dbReference>
<sequence>MRVPMPALPEKGKRMWSAQDVARDQVRRQAEGLDVAAVAEKVAEAAVRERETAEQLRGNGSFYAFEMDRERLAAIWWAQHAEWRRVRDLMTAAGWSVYEPELDAQGSAWAREREERFAGALAAPAAFGERRGEEADELRAEVRLSTASSRLIQVVAGRTGLRPSEVLAQLAERIVVGDDGTVSVPPFTPSW</sequence>
<proteinExistence type="predicted"/>
<evidence type="ECO:0000313" key="1">
    <source>
        <dbReference type="EMBL" id="SDD23905.1"/>
    </source>
</evidence>